<dbReference type="PROSITE" id="PS00600">
    <property type="entry name" value="AA_TRANSFER_CLASS_3"/>
    <property type="match status" value="1"/>
</dbReference>
<proteinExistence type="inferred from homology"/>
<dbReference type="RefSeq" id="WP_037451901.1">
    <property type="nucleotide sequence ID" value="NZ_AVFL01000008.1"/>
</dbReference>
<keyword evidence="8" id="KW-1185">Reference proteome</keyword>
<keyword evidence="4 7" id="KW-0808">Transferase</keyword>
<dbReference type="NCBIfam" id="NF005682">
    <property type="entry name" value="PRK07480.1"/>
    <property type="match status" value="1"/>
</dbReference>
<evidence type="ECO:0000313" key="7">
    <source>
        <dbReference type="EMBL" id="EWY40164.1"/>
    </source>
</evidence>
<dbReference type="Pfam" id="PF00202">
    <property type="entry name" value="Aminotran_3"/>
    <property type="match status" value="1"/>
</dbReference>
<sequence length="460" mass="50239">MMFSPTLPNSYDARDRASLIHQQTDLKAYRDDGGTLMKRGEGIWVFDESGNRYLEAMAGLWSASLGFSEKRLAEAAYKQMLELPYYHTFFGKGNLPSVDLAEKLLSIAPKPMSKVLFQCSGSEANDAAIKLVWYYHNAIGKPEKKKIIGRVRGYHGNTVASVSASGQPHMHSDFDVPLPMFRHADNPNYYRFHEDGESEEDFSSRMAANLEALILAEGPETVAAFIAEPVQGGGGAITPPAGYFDKIQPILRKYDILFLVDEVICGFGRTGNLWGSETYGLVPDMVSCAKALSASYQPISALMISEPIYEALVSESDKLGSFGHGYTYGGHPVACAVALETLRIYEERDIVGHVRRVSPVMQEGFKALEDHPLVGNARGVGLIAGVELMADKAARQPFDPARKVGTLVQGKCQEVGLIVRAIGDRIAFTPPLIITDDEAAEMCSRFAKGLDAAWSELKAG</sequence>
<dbReference type="GO" id="GO:0030170">
    <property type="term" value="F:pyridoxal phosphate binding"/>
    <property type="evidence" value="ECO:0007669"/>
    <property type="project" value="InterPro"/>
</dbReference>
<dbReference type="FunFam" id="3.40.640.10:FF:000014">
    <property type="entry name" value="Adenosylmethionine-8-amino-7-oxononanoate aminotransferase, probable"/>
    <property type="match status" value="1"/>
</dbReference>
<dbReference type="InterPro" id="IPR015424">
    <property type="entry name" value="PyrdxlP-dep_Trfase"/>
</dbReference>
<organism evidence="7 8">
    <name type="scientific">Skermanella stibiiresistens SB22</name>
    <dbReference type="NCBI Taxonomy" id="1385369"/>
    <lineage>
        <taxon>Bacteria</taxon>
        <taxon>Pseudomonadati</taxon>
        <taxon>Pseudomonadota</taxon>
        <taxon>Alphaproteobacteria</taxon>
        <taxon>Rhodospirillales</taxon>
        <taxon>Azospirillaceae</taxon>
        <taxon>Skermanella</taxon>
    </lineage>
</organism>
<dbReference type="PIRSF" id="PIRSF000521">
    <property type="entry name" value="Transaminase_4ab_Lys_Orn"/>
    <property type="match status" value="1"/>
</dbReference>
<dbReference type="GO" id="GO:0009102">
    <property type="term" value="P:biotin biosynthetic process"/>
    <property type="evidence" value="ECO:0007669"/>
    <property type="project" value="TreeGrafter"/>
</dbReference>
<dbReference type="PATRIC" id="fig|1385369.3.peg.2536"/>
<evidence type="ECO:0000256" key="6">
    <source>
        <dbReference type="RuleBase" id="RU003560"/>
    </source>
</evidence>
<evidence type="ECO:0000256" key="5">
    <source>
        <dbReference type="ARBA" id="ARBA00022898"/>
    </source>
</evidence>
<accession>W9H297</accession>
<dbReference type="PANTHER" id="PTHR42684:SF3">
    <property type="entry name" value="ADENOSYLMETHIONINE-8-AMINO-7-OXONONANOATE AMINOTRANSFERASE"/>
    <property type="match status" value="1"/>
</dbReference>
<dbReference type="NCBIfam" id="NF004767">
    <property type="entry name" value="PRK06105.1"/>
    <property type="match status" value="1"/>
</dbReference>
<dbReference type="InterPro" id="IPR005814">
    <property type="entry name" value="Aminotrans_3"/>
</dbReference>
<dbReference type="PANTHER" id="PTHR42684">
    <property type="entry name" value="ADENOSYLMETHIONINE-8-AMINO-7-OXONONANOATE AMINOTRANSFERASE"/>
    <property type="match status" value="1"/>
</dbReference>
<gene>
    <name evidence="7" type="ORF">N825_36155</name>
</gene>
<evidence type="ECO:0000256" key="2">
    <source>
        <dbReference type="ARBA" id="ARBA00008954"/>
    </source>
</evidence>
<dbReference type="Gene3D" id="3.40.640.10">
    <property type="entry name" value="Type I PLP-dependent aspartate aminotransferase-like (Major domain)"/>
    <property type="match status" value="1"/>
</dbReference>
<dbReference type="Proteomes" id="UP000019486">
    <property type="component" value="Unassembled WGS sequence"/>
</dbReference>
<dbReference type="GO" id="GO:0004015">
    <property type="term" value="F:adenosylmethionine-8-amino-7-oxononanoate transaminase activity"/>
    <property type="evidence" value="ECO:0007669"/>
    <property type="project" value="TreeGrafter"/>
</dbReference>
<reference evidence="7 8" key="1">
    <citation type="submission" date="2013-08" db="EMBL/GenBank/DDBJ databases">
        <title>The genome sequence of Skermanella stibiiresistens.</title>
        <authorList>
            <person name="Zhu W."/>
            <person name="Wang G."/>
        </authorList>
    </citation>
    <scope>NUCLEOTIDE SEQUENCE [LARGE SCALE GENOMIC DNA]</scope>
    <source>
        <strain evidence="7 8">SB22</strain>
    </source>
</reference>
<keyword evidence="5 6" id="KW-0663">Pyridoxal phosphate</keyword>
<comment type="similarity">
    <text evidence="2 6">Belongs to the class-III pyridoxal-phosphate-dependent aminotransferase family.</text>
</comment>
<name>W9H297_9PROT</name>
<evidence type="ECO:0000256" key="3">
    <source>
        <dbReference type="ARBA" id="ARBA00022576"/>
    </source>
</evidence>
<keyword evidence="3 7" id="KW-0032">Aminotransferase</keyword>
<evidence type="ECO:0000256" key="4">
    <source>
        <dbReference type="ARBA" id="ARBA00022679"/>
    </source>
</evidence>
<dbReference type="GO" id="GO:0009448">
    <property type="term" value="P:gamma-aminobutyric acid metabolic process"/>
    <property type="evidence" value="ECO:0007669"/>
    <property type="project" value="TreeGrafter"/>
</dbReference>
<dbReference type="InterPro" id="IPR015421">
    <property type="entry name" value="PyrdxlP-dep_Trfase_major"/>
</dbReference>
<dbReference type="CDD" id="cd00610">
    <property type="entry name" value="OAT_like"/>
    <property type="match status" value="1"/>
</dbReference>
<dbReference type="STRING" id="1385369.N825_36155"/>
<dbReference type="InterPro" id="IPR049704">
    <property type="entry name" value="Aminotrans_3_PPA_site"/>
</dbReference>
<comment type="caution">
    <text evidence="7">The sequence shown here is derived from an EMBL/GenBank/DDBJ whole genome shotgun (WGS) entry which is preliminary data.</text>
</comment>
<dbReference type="InterPro" id="IPR015422">
    <property type="entry name" value="PyrdxlP-dep_Trfase_small"/>
</dbReference>
<dbReference type="OrthoDB" id="9801834at2"/>
<evidence type="ECO:0000313" key="8">
    <source>
        <dbReference type="Proteomes" id="UP000019486"/>
    </source>
</evidence>
<dbReference type="Gene3D" id="3.90.1150.10">
    <property type="entry name" value="Aspartate Aminotransferase, domain 1"/>
    <property type="match status" value="1"/>
</dbReference>
<dbReference type="EMBL" id="AVFL01000008">
    <property type="protein sequence ID" value="EWY40164.1"/>
    <property type="molecule type" value="Genomic_DNA"/>
</dbReference>
<evidence type="ECO:0000256" key="1">
    <source>
        <dbReference type="ARBA" id="ARBA00001933"/>
    </source>
</evidence>
<protein>
    <submittedName>
        <fullName evidence="7">Aminotransferase</fullName>
    </submittedName>
</protein>
<comment type="cofactor">
    <cofactor evidence="1">
        <name>pyridoxal 5'-phosphate</name>
        <dbReference type="ChEBI" id="CHEBI:597326"/>
    </cofactor>
</comment>
<dbReference type="SUPFAM" id="SSF53383">
    <property type="entry name" value="PLP-dependent transferases"/>
    <property type="match status" value="1"/>
</dbReference>
<dbReference type="AlphaFoldDB" id="W9H297"/>